<comment type="caution">
    <text evidence="1">The sequence shown here is derived from an EMBL/GenBank/DDBJ whole genome shotgun (WGS) entry which is preliminary data.</text>
</comment>
<dbReference type="EMBL" id="CAJNDS010000879">
    <property type="protein sequence ID" value="CAE7238890.1"/>
    <property type="molecule type" value="Genomic_DNA"/>
</dbReference>
<proteinExistence type="predicted"/>
<gene>
    <name evidence="1" type="ORF">SNAT2548_LOCUS10544</name>
</gene>
<dbReference type="OrthoDB" id="421802at2759"/>
<protein>
    <submittedName>
        <fullName evidence="1">Uncharacterized protein</fullName>
    </submittedName>
</protein>
<keyword evidence="2" id="KW-1185">Reference proteome</keyword>
<reference evidence="1" key="1">
    <citation type="submission" date="2021-02" db="EMBL/GenBank/DDBJ databases">
        <authorList>
            <person name="Dougan E. K."/>
            <person name="Rhodes N."/>
            <person name="Thang M."/>
            <person name="Chan C."/>
        </authorList>
    </citation>
    <scope>NUCLEOTIDE SEQUENCE</scope>
</reference>
<evidence type="ECO:0000313" key="1">
    <source>
        <dbReference type="EMBL" id="CAE7238890.1"/>
    </source>
</evidence>
<dbReference type="AlphaFoldDB" id="A0A812KZT6"/>
<sequence>MTLFEANFILRIEGNRAVQELPDFPVRAGSTDMGNFADWIAAKVPVPNLFYGFTGYSGTKIGMEAGYSETHESPAAMQAQSSQVNLNYLGTFNHDPHVVGEDGFSIAQSKEWKKALADEARFIDRVSQREAIIMGLQQCKIVHMEAECAMYVDAIERLTKLLADHVANGSDCGSK</sequence>
<name>A0A812KZT6_9DINO</name>
<accession>A0A812KZT6</accession>
<organism evidence="1 2">
    <name type="scientific">Symbiodinium natans</name>
    <dbReference type="NCBI Taxonomy" id="878477"/>
    <lineage>
        <taxon>Eukaryota</taxon>
        <taxon>Sar</taxon>
        <taxon>Alveolata</taxon>
        <taxon>Dinophyceae</taxon>
        <taxon>Suessiales</taxon>
        <taxon>Symbiodiniaceae</taxon>
        <taxon>Symbiodinium</taxon>
    </lineage>
</organism>
<evidence type="ECO:0000313" key="2">
    <source>
        <dbReference type="Proteomes" id="UP000604046"/>
    </source>
</evidence>
<dbReference type="Proteomes" id="UP000604046">
    <property type="component" value="Unassembled WGS sequence"/>
</dbReference>